<gene>
    <name evidence="1" type="ORF">LCGC14_0501510</name>
</gene>
<dbReference type="AlphaFoldDB" id="A0A0F9S3S9"/>
<protein>
    <recommendedName>
        <fullName evidence="2">Methyltransferase type 12 domain-containing protein</fullName>
    </recommendedName>
</protein>
<dbReference type="SUPFAM" id="SSF53335">
    <property type="entry name" value="S-adenosyl-L-methionine-dependent methyltransferases"/>
    <property type="match status" value="1"/>
</dbReference>
<reference evidence="1" key="1">
    <citation type="journal article" date="2015" name="Nature">
        <title>Complex archaea that bridge the gap between prokaryotes and eukaryotes.</title>
        <authorList>
            <person name="Spang A."/>
            <person name="Saw J.H."/>
            <person name="Jorgensen S.L."/>
            <person name="Zaremba-Niedzwiedzka K."/>
            <person name="Martijn J."/>
            <person name="Lind A.E."/>
            <person name="van Eijk R."/>
            <person name="Schleper C."/>
            <person name="Guy L."/>
            <person name="Ettema T.J."/>
        </authorList>
    </citation>
    <scope>NUCLEOTIDE SEQUENCE</scope>
</reference>
<dbReference type="Gene3D" id="3.40.50.150">
    <property type="entry name" value="Vaccinia Virus protein VP39"/>
    <property type="match status" value="1"/>
</dbReference>
<evidence type="ECO:0000313" key="1">
    <source>
        <dbReference type="EMBL" id="KKN63490.1"/>
    </source>
</evidence>
<dbReference type="CDD" id="cd02440">
    <property type="entry name" value="AdoMet_MTases"/>
    <property type="match status" value="1"/>
</dbReference>
<dbReference type="EMBL" id="LAZR01000588">
    <property type="protein sequence ID" value="KKN63490.1"/>
    <property type="molecule type" value="Genomic_DNA"/>
</dbReference>
<organism evidence="1">
    <name type="scientific">marine sediment metagenome</name>
    <dbReference type="NCBI Taxonomy" id="412755"/>
    <lineage>
        <taxon>unclassified sequences</taxon>
        <taxon>metagenomes</taxon>
        <taxon>ecological metagenomes</taxon>
    </lineage>
</organism>
<comment type="caution">
    <text evidence="1">The sequence shown here is derived from an EMBL/GenBank/DDBJ whole genome shotgun (WGS) entry which is preliminary data.</text>
</comment>
<proteinExistence type="predicted"/>
<name>A0A0F9S3S9_9ZZZZ</name>
<evidence type="ECO:0008006" key="2">
    <source>
        <dbReference type="Google" id="ProtNLM"/>
    </source>
</evidence>
<sequence>MKSSSKHWNLIFSGAEDSKLGWYEKDAAKTFELLNQVPNLKELTVFLPGAGTSILIEQLISKGAKLALNDISIEALNKVKGRLLVDCDKIYWLCQDISKPITDTIPNVDIWIDRAVLHFLTREEDIKGYFNNLESKLKVGSYAIFAEFSKTGASKCAGLTVHRYSIEELSERLSSSFKLITSFKHTYINPNGDPRPYIYGLYKRTM</sequence>
<dbReference type="InterPro" id="IPR029063">
    <property type="entry name" value="SAM-dependent_MTases_sf"/>
</dbReference>
<accession>A0A0F9S3S9</accession>